<evidence type="ECO:0000256" key="2">
    <source>
        <dbReference type="ARBA" id="ARBA00022692"/>
    </source>
</evidence>
<feature type="transmembrane region" description="Helical" evidence="5">
    <location>
        <begin position="88"/>
        <end position="106"/>
    </location>
</feature>
<evidence type="ECO:0000313" key="6">
    <source>
        <dbReference type="EMBL" id="RHW18872.1"/>
    </source>
</evidence>
<keyword evidence="3 5" id="KW-1133">Transmembrane helix</keyword>
<comment type="caution">
    <text evidence="6">The sequence shown here is derived from an EMBL/GenBank/DDBJ whole genome shotgun (WGS) entry which is preliminary data.</text>
</comment>
<reference evidence="6 7" key="1">
    <citation type="submission" date="2018-08" db="EMBL/GenBank/DDBJ databases">
        <title>The multiple taxonomic identification of Sphingomonas gilva.</title>
        <authorList>
            <person name="Zhu D."/>
            <person name="Zheng S."/>
        </authorList>
    </citation>
    <scope>NUCLEOTIDE SEQUENCE [LARGE SCALE GENOMIC DNA]</scope>
    <source>
        <strain evidence="6 7">ZDH117</strain>
    </source>
</reference>
<keyword evidence="4 5" id="KW-0472">Membrane</keyword>
<proteinExistence type="predicted"/>
<comment type="subcellular location">
    <subcellularLocation>
        <location evidence="1">Membrane</location>
        <topology evidence="1">Multi-pass membrane protein</topology>
    </subcellularLocation>
</comment>
<dbReference type="InterPro" id="IPR032808">
    <property type="entry name" value="DoxX"/>
</dbReference>
<sequence>MSNIVYDADLVARRAGASASRSVWAGRALSGLAVAALGLDAVMKLAAPQLMIDNSPPLGLPADTGFYRMIGAILLAALALHVWRRTAVLGAVLVTAFLGGAVAVNAAAQMPLLSNTLFGVYVGIVFWVGFALRDPRVRAMLSAPL</sequence>
<dbReference type="Proteomes" id="UP000266693">
    <property type="component" value="Unassembled WGS sequence"/>
</dbReference>
<keyword evidence="2 5" id="KW-0812">Transmembrane</keyword>
<dbReference type="RefSeq" id="WP_118862379.1">
    <property type="nucleotide sequence ID" value="NZ_QWLV01000001.1"/>
</dbReference>
<dbReference type="AlphaFoldDB" id="A0A396RTX0"/>
<evidence type="ECO:0000256" key="3">
    <source>
        <dbReference type="ARBA" id="ARBA00022989"/>
    </source>
</evidence>
<feature type="transmembrane region" description="Helical" evidence="5">
    <location>
        <begin position="66"/>
        <end position="83"/>
    </location>
</feature>
<feature type="transmembrane region" description="Helical" evidence="5">
    <location>
        <begin position="112"/>
        <end position="132"/>
    </location>
</feature>
<organism evidence="6 7">
    <name type="scientific">Sphingomonas gilva</name>
    <dbReference type="NCBI Taxonomy" id="2305907"/>
    <lineage>
        <taxon>Bacteria</taxon>
        <taxon>Pseudomonadati</taxon>
        <taxon>Pseudomonadota</taxon>
        <taxon>Alphaproteobacteria</taxon>
        <taxon>Sphingomonadales</taxon>
        <taxon>Sphingomonadaceae</taxon>
        <taxon>Sphingomonas</taxon>
    </lineage>
</organism>
<evidence type="ECO:0000256" key="4">
    <source>
        <dbReference type="ARBA" id="ARBA00023136"/>
    </source>
</evidence>
<dbReference type="EMBL" id="QWLV01000001">
    <property type="protein sequence ID" value="RHW18872.1"/>
    <property type="molecule type" value="Genomic_DNA"/>
</dbReference>
<dbReference type="Pfam" id="PF13564">
    <property type="entry name" value="DoxX_2"/>
    <property type="match status" value="1"/>
</dbReference>
<evidence type="ECO:0000313" key="7">
    <source>
        <dbReference type="Proteomes" id="UP000266693"/>
    </source>
</evidence>
<dbReference type="OrthoDB" id="9811373at2"/>
<evidence type="ECO:0000256" key="5">
    <source>
        <dbReference type="SAM" id="Phobius"/>
    </source>
</evidence>
<gene>
    <name evidence="6" type="ORF">D1610_01635</name>
</gene>
<protein>
    <submittedName>
        <fullName evidence="6">DoxX family protein</fullName>
    </submittedName>
</protein>
<evidence type="ECO:0000256" key="1">
    <source>
        <dbReference type="ARBA" id="ARBA00004141"/>
    </source>
</evidence>
<keyword evidence="7" id="KW-1185">Reference proteome</keyword>
<dbReference type="GO" id="GO:0016020">
    <property type="term" value="C:membrane"/>
    <property type="evidence" value="ECO:0007669"/>
    <property type="project" value="UniProtKB-SubCell"/>
</dbReference>
<name>A0A396RTX0_9SPHN</name>
<feature type="transmembrane region" description="Helical" evidence="5">
    <location>
        <begin position="24"/>
        <end position="46"/>
    </location>
</feature>
<accession>A0A396RTX0</accession>